<dbReference type="EMBL" id="JAAMPT010000206">
    <property type="protein sequence ID" value="NMH25316.1"/>
    <property type="molecule type" value="Genomic_DNA"/>
</dbReference>
<dbReference type="PANTHER" id="PTHR12526">
    <property type="entry name" value="GLYCOSYLTRANSFERASE"/>
    <property type="match status" value="1"/>
</dbReference>
<organism evidence="2 3">
    <name type="scientific">Flavobacterium solisilvae</name>
    <dbReference type="NCBI Taxonomy" id="1852019"/>
    <lineage>
        <taxon>Bacteria</taxon>
        <taxon>Pseudomonadati</taxon>
        <taxon>Bacteroidota</taxon>
        <taxon>Flavobacteriia</taxon>
        <taxon>Flavobacteriales</taxon>
        <taxon>Flavobacteriaceae</taxon>
        <taxon>Flavobacterium</taxon>
    </lineage>
</organism>
<dbReference type="Proteomes" id="UP000767947">
    <property type="component" value="Unassembled WGS sequence"/>
</dbReference>
<dbReference type="Gene3D" id="3.40.50.2000">
    <property type="entry name" value="Glycogen Phosphorylase B"/>
    <property type="match status" value="1"/>
</dbReference>
<evidence type="ECO:0000259" key="1">
    <source>
        <dbReference type="Pfam" id="PF00534"/>
    </source>
</evidence>
<comment type="caution">
    <text evidence="2">The sequence shown here is derived from an EMBL/GenBank/DDBJ whole genome shotgun (WGS) entry which is preliminary data.</text>
</comment>
<evidence type="ECO:0000313" key="3">
    <source>
        <dbReference type="Proteomes" id="UP000767947"/>
    </source>
</evidence>
<reference evidence="2 3" key="1">
    <citation type="submission" date="2020-02" db="EMBL/GenBank/DDBJ databases">
        <title>Flavobacterium sp. genome.</title>
        <authorList>
            <person name="Jung H.S."/>
            <person name="Baek J.H."/>
            <person name="Jeon C.O."/>
        </authorList>
    </citation>
    <scope>NUCLEOTIDE SEQUENCE [LARGE SCALE GENOMIC DNA]</scope>
    <source>
        <strain evidence="2 3">SE-s27</strain>
    </source>
</reference>
<dbReference type="Pfam" id="PF00534">
    <property type="entry name" value="Glycos_transf_1"/>
    <property type="match status" value="1"/>
</dbReference>
<dbReference type="PANTHER" id="PTHR12526:SF638">
    <property type="entry name" value="SPORE COAT PROTEIN SA"/>
    <property type="match status" value="1"/>
</dbReference>
<proteinExistence type="predicted"/>
<gene>
    <name evidence="2" type="ORF">G6042_08550</name>
</gene>
<keyword evidence="3" id="KW-1185">Reference proteome</keyword>
<dbReference type="SUPFAM" id="SSF53756">
    <property type="entry name" value="UDP-Glycosyltransferase/glycogen phosphorylase"/>
    <property type="match status" value="1"/>
</dbReference>
<dbReference type="RefSeq" id="WP_169523895.1">
    <property type="nucleotide sequence ID" value="NZ_JAAMPT010000206.1"/>
</dbReference>
<evidence type="ECO:0000313" key="2">
    <source>
        <dbReference type="EMBL" id="NMH25316.1"/>
    </source>
</evidence>
<feature type="domain" description="Glycosyl transferase family 1" evidence="1">
    <location>
        <begin position="199"/>
        <end position="327"/>
    </location>
</feature>
<name>A0ABX1QTX7_9FLAO</name>
<protein>
    <submittedName>
        <fullName evidence="2">Glycosyltransferase</fullName>
    </submittedName>
</protein>
<sequence>MRRKKLLIISHTQHYKDKNNQVVGWGATINEVNFLADYWEEVVHIGCLYHSEAPKSSLPYIKTNIRFVPIPPYGGITVWSKIGVLFKIPIIINRVVTNVKDATEIQLRLPTSMGLFLLPLFSFFLPRKYTFWVKYAGNWQQQNPPLSYRIQRWWLKKNIAKCKVTINGFWDNQPKNCLSFENPCLSEQDISRGKEIANTKSFHLPFTFCFVGRLNEAKGVPEIIEALKHIPLSKINKVHFVGDGKNLEKYKQLSSFLGDKVNFHGFLESGRVHQLLADSHFFLLPSKSEGFPKVIAEACCYGTIPIVSNVGSISHYINNQNGYLVETDLFSNVLCSVVTENETLLKNISSKGTNVAELFTFENYKSKLENTVF</sequence>
<accession>A0ABX1QTX7</accession>
<dbReference type="InterPro" id="IPR001296">
    <property type="entry name" value="Glyco_trans_1"/>
</dbReference>
<dbReference type="CDD" id="cd03801">
    <property type="entry name" value="GT4_PimA-like"/>
    <property type="match status" value="1"/>
</dbReference>